<dbReference type="GO" id="GO:0006904">
    <property type="term" value="P:vesicle docking involved in exocytosis"/>
    <property type="evidence" value="ECO:0007669"/>
    <property type="project" value="TreeGrafter"/>
</dbReference>
<name>V5IFH7_IXORI</name>
<organism evidence="6">
    <name type="scientific">Ixodes ricinus</name>
    <name type="common">Common tick</name>
    <name type="synonym">Acarus ricinus</name>
    <dbReference type="NCBI Taxonomy" id="34613"/>
    <lineage>
        <taxon>Eukaryota</taxon>
        <taxon>Metazoa</taxon>
        <taxon>Ecdysozoa</taxon>
        <taxon>Arthropoda</taxon>
        <taxon>Chelicerata</taxon>
        <taxon>Arachnida</taxon>
        <taxon>Acari</taxon>
        <taxon>Parasitiformes</taxon>
        <taxon>Ixodida</taxon>
        <taxon>Ixodoidea</taxon>
        <taxon>Ixodidae</taxon>
        <taxon>Ixodinae</taxon>
        <taxon>Ixodes</taxon>
    </lineage>
</organism>
<dbReference type="GO" id="GO:0048284">
    <property type="term" value="P:organelle fusion"/>
    <property type="evidence" value="ECO:0007669"/>
    <property type="project" value="TreeGrafter"/>
</dbReference>
<dbReference type="PROSITE" id="PS50236">
    <property type="entry name" value="CHCR"/>
    <property type="match status" value="1"/>
</dbReference>
<dbReference type="GO" id="GO:0008270">
    <property type="term" value="F:zinc ion binding"/>
    <property type="evidence" value="ECO:0007669"/>
    <property type="project" value="UniProtKB-KW"/>
</dbReference>
<evidence type="ECO:0000256" key="4">
    <source>
        <dbReference type="ARBA" id="ARBA00022833"/>
    </source>
</evidence>
<dbReference type="GO" id="GO:0007040">
    <property type="term" value="P:lysosome organization"/>
    <property type="evidence" value="ECO:0007669"/>
    <property type="project" value="TreeGrafter"/>
</dbReference>
<dbReference type="GO" id="GO:0006886">
    <property type="term" value="P:intracellular protein transport"/>
    <property type="evidence" value="ECO:0007669"/>
    <property type="project" value="UniProtKB-UniRule"/>
</dbReference>
<dbReference type="GO" id="GO:0030897">
    <property type="term" value="C:HOPS complex"/>
    <property type="evidence" value="ECO:0007669"/>
    <property type="project" value="TreeGrafter"/>
</dbReference>
<dbReference type="EMBL" id="GANP01008417">
    <property type="protein sequence ID" value="JAB76051.1"/>
    <property type="molecule type" value="mRNA"/>
</dbReference>
<dbReference type="PANTHER" id="PTHR23323">
    <property type="entry name" value="VACUOLAR PROTEIN SORTING-ASSOCIATED PROTEIN"/>
    <property type="match status" value="1"/>
</dbReference>
<accession>V5IFH7</accession>
<proteinExistence type="evidence at transcript level"/>
<sequence>KAIHNYLLALYARLEPEKLMKYLLVEGHDQVTVPYDLKYALRVCSELGLTEACVHIYSTMELYEEAVDLALKVDIELAKTNANMPGNNEELKKKLWLKIAEHVVKEEKDIKRAMEFLQECDLIKIEDILDLYLRTKFSHHRSLQGRHLARRCKSTTCTLRSSRWRWRTLRRAPRKYARRYQAFPQQVFGSQSRPEVCSLRVRCE</sequence>
<evidence type="ECO:0000256" key="5">
    <source>
        <dbReference type="PROSITE-ProRule" id="PRU01006"/>
    </source>
</evidence>
<feature type="repeat" description="CHCR" evidence="5">
    <location>
        <begin position="1"/>
        <end position="112"/>
    </location>
</feature>
<evidence type="ECO:0000256" key="1">
    <source>
        <dbReference type="ARBA" id="ARBA00004492"/>
    </source>
</evidence>
<evidence type="ECO:0000313" key="6">
    <source>
        <dbReference type="EMBL" id="JAB76051.1"/>
    </source>
</evidence>
<reference evidence="6" key="1">
    <citation type="journal article" date="2015" name="Sci. Rep.">
        <title>Tissue- and time-dependent transcription in Ixodes ricinus salivary glands and midguts when blood feeding on the vertebrate host.</title>
        <authorList>
            <person name="Kotsyfakis M."/>
            <person name="Schwarz A."/>
            <person name="Erhart J."/>
            <person name="Ribeiro J.M."/>
        </authorList>
    </citation>
    <scope>NUCLEOTIDE SEQUENCE</scope>
    <source>
        <tissue evidence="6">Salivary gland and midgut</tissue>
    </source>
</reference>
<evidence type="ECO:0000256" key="3">
    <source>
        <dbReference type="ARBA" id="ARBA00022771"/>
    </source>
</evidence>
<dbReference type="AlphaFoldDB" id="V5IFH7"/>
<dbReference type="PANTHER" id="PTHR23323:SF26">
    <property type="entry name" value="VACUOLAR PROTEIN SORTING-ASSOCIATED PROTEIN 18 HOMOLOG"/>
    <property type="match status" value="1"/>
</dbReference>
<dbReference type="GO" id="GO:0030674">
    <property type="term" value="F:protein-macromolecule adaptor activity"/>
    <property type="evidence" value="ECO:0007669"/>
    <property type="project" value="TreeGrafter"/>
</dbReference>
<dbReference type="GO" id="GO:0008333">
    <property type="term" value="P:endosome to lysosome transport"/>
    <property type="evidence" value="ECO:0007669"/>
    <property type="project" value="TreeGrafter"/>
</dbReference>
<keyword evidence="2" id="KW-0479">Metal-binding</keyword>
<dbReference type="GO" id="GO:0031902">
    <property type="term" value="C:late endosome membrane"/>
    <property type="evidence" value="ECO:0007669"/>
    <property type="project" value="UniProtKB-SubCell"/>
</dbReference>
<keyword evidence="4" id="KW-0862">Zinc</keyword>
<dbReference type="GO" id="GO:0007032">
    <property type="term" value="P:endosome organization"/>
    <property type="evidence" value="ECO:0007669"/>
    <property type="project" value="TreeGrafter"/>
</dbReference>
<feature type="non-terminal residue" evidence="6">
    <location>
        <position position="1"/>
    </location>
</feature>
<protein>
    <submittedName>
        <fullName evidence="6">Putative vacuolar sorting protein</fullName>
    </submittedName>
</protein>
<dbReference type="InterPro" id="IPR000547">
    <property type="entry name" value="Clathrin_H-chain/VPS_repeat"/>
</dbReference>
<comment type="subcellular location">
    <subcellularLocation>
        <location evidence="1">Late endosome membrane</location>
        <topology evidence="1">Peripheral membrane protein</topology>
        <orientation evidence="1">Cytoplasmic side</orientation>
    </subcellularLocation>
</comment>
<keyword evidence="3" id="KW-0863">Zinc-finger</keyword>
<evidence type="ECO:0000256" key="2">
    <source>
        <dbReference type="ARBA" id="ARBA00022723"/>
    </source>
</evidence>